<proteinExistence type="predicted"/>
<gene>
    <name evidence="3" type="ORF">EGW08_020894</name>
</gene>
<reference evidence="3 4" key="1">
    <citation type="submission" date="2019-01" db="EMBL/GenBank/DDBJ databases">
        <title>A draft genome assembly of the solar-powered sea slug Elysia chlorotica.</title>
        <authorList>
            <person name="Cai H."/>
            <person name="Li Q."/>
            <person name="Fang X."/>
            <person name="Li J."/>
            <person name="Curtis N.E."/>
            <person name="Altenburger A."/>
            <person name="Shibata T."/>
            <person name="Feng M."/>
            <person name="Maeda T."/>
            <person name="Schwartz J.A."/>
            <person name="Shigenobu S."/>
            <person name="Lundholm N."/>
            <person name="Nishiyama T."/>
            <person name="Yang H."/>
            <person name="Hasebe M."/>
            <person name="Li S."/>
            <person name="Pierce S.K."/>
            <person name="Wang J."/>
        </authorList>
    </citation>
    <scope>NUCLEOTIDE SEQUENCE [LARGE SCALE GENOMIC DNA]</scope>
    <source>
        <strain evidence="3">EC2010</strain>
        <tissue evidence="3">Whole organism of an adult</tissue>
    </source>
</reference>
<dbReference type="PANTHER" id="PTHR37984:SF5">
    <property type="entry name" value="PROTEIN NYNRIN-LIKE"/>
    <property type="match status" value="1"/>
</dbReference>
<accession>A0A3S1BNU5</accession>
<dbReference type="InterPro" id="IPR043502">
    <property type="entry name" value="DNA/RNA_pol_sf"/>
</dbReference>
<dbReference type="Pfam" id="PF17919">
    <property type="entry name" value="RT_RNaseH_2"/>
    <property type="match status" value="1"/>
</dbReference>
<evidence type="ECO:0000313" key="4">
    <source>
        <dbReference type="Proteomes" id="UP000271974"/>
    </source>
</evidence>
<dbReference type="EMBL" id="RQTK01001229">
    <property type="protein sequence ID" value="RUS71351.1"/>
    <property type="molecule type" value="Genomic_DNA"/>
</dbReference>
<dbReference type="InterPro" id="IPR050951">
    <property type="entry name" value="Retrovirus_Pol_polyprotein"/>
</dbReference>
<feature type="domain" description="Reverse transcriptase/retrotransposon-derived protein RNase H-like" evidence="2">
    <location>
        <begin position="138"/>
        <end position="190"/>
    </location>
</feature>
<dbReference type="STRING" id="188477.A0A3S1BNU5"/>
<evidence type="ECO:0000256" key="1">
    <source>
        <dbReference type="ARBA" id="ARBA00023268"/>
    </source>
</evidence>
<dbReference type="AlphaFoldDB" id="A0A3S1BNU5"/>
<dbReference type="GO" id="GO:0003824">
    <property type="term" value="F:catalytic activity"/>
    <property type="evidence" value="ECO:0007669"/>
    <property type="project" value="UniProtKB-KW"/>
</dbReference>
<protein>
    <recommendedName>
        <fullName evidence="2">Reverse transcriptase/retrotransposon-derived protein RNase H-like domain-containing protein</fullName>
    </recommendedName>
</protein>
<keyword evidence="4" id="KW-1185">Reference proteome</keyword>
<evidence type="ECO:0000313" key="3">
    <source>
        <dbReference type="EMBL" id="RUS71351.1"/>
    </source>
</evidence>
<comment type="caution">
    <text evidence="3">The sequence shown here is derived from an EMBL/GenBank/DDBJ whole genome shotgun (WGS) entry which is preliminary data.</text>
</comment>
<keyword evidence="1" id="KW-0511">Multifunctional enzyme</keyword>
<evidence type="ECO:0000259" key="2">
    <source>
        <dbReference type="Pfam" id="PF17919"/>
    </source>
</evidence>
<name>A0A3S1BNU5_ELYCH</name>
<sequence>MTVMTKRDFDQYIAVPLAPSNKQLQTYTDQPVPILGECLVSVKCQAKQVDLPLIVVKGEGPPLLGRNWLQCLRLDWPSLFSLSDLSASAPPPICLEDVLNQNSEVFGESGLLKDRKVRLSIKSDSVPRLLRKGEKEQWAKEQEDAFHRDKEILSSKQVLVHFDASKKIILICDASPDEVGAFLSHEESSGSFGKSKPLPEHAAPRVQRWAITLAVAAYTYQLKYRPGSENNADAFSRLPLQQNTKEYVPEDIEMLFSVIDTAELMLMML</sequence>
<dbReference type="SUPFAM" id="SSF56672">
    <property type="entry name" value="DNA/RNA polymerases"/>
    <property type="match status" value="1"/>
</dbReference>
<dbReference type="InterPro" id="IPR041577">
    <property type="entry name" value="RT_RNaseH_2"/>
</dbReference>
<dbReference type="Proteomes" id="UP000271974">
    <property type="component" value="Unassembled WGS sequence"/>
</dbReference>
<dbReference type="PANTHER" id="PTHR37984">
    <property type="entry name" value="PROTEIN CBG26694"/>
    <property type="match status" value="1"/>
</dbReference>
<dbReference type="OrthoDB" id="6283403at2759"/>
<organism evidence="3 4">
    <name type="scientific">Elysia chlorotica</name>
    <name type="common">Eastern emerald elysia</name>
    <name type="synonym">Sea slug</name>
    <dbReference type="NCBI Taxonomy" id="188477"/>
    <lineage>
        <taxon>Eukaryota</taxon>
        <taxon>Metazoa</taxon>
        <taxon>Spiralia</taxon>
        <taxon>Lophotrochozoa</taxon>
        <taxon>Mollusca</taxon>
        <taxon>Gastropoda</taxon>
        <taxon>Heterobranchia</taxon>
        <taxon>Euthyneura</taxon>
        <taxon>Panpulmonata</taxon>
        <taxon>Sacoglossa</taxon>
        <taxon>Placobranchoidea</taxon>
        <taxon>Plakobranchidae</taxon>
        <taxon>Elysia</taxon>
    </lineage>
</organism>